<proteinExistence type="predicted"/>
<evidence type="ECO:0000313" key="1">
    <source>
        <dbReference type="EMBL" id="KAK4040931.1"/>
    </source>
</evidence>
<dbReference type="Proteomes" id="UP001303115">
    <property type="component" value="Unassembled WGS sequence"/>
</dbReference>
<keyword evidence="2" id="KW-1185">Reference proteome</keyword>
<dbReference type="AlphaFoldDB" id="A0AAN6PHF1"/>
<comment type="caution">
    <text evidence="1">The sequence shown here is derived from an EMBL/GenBank/DDBJ whole genome shotgun (WGS) entry which is preliminary data.</text>
</comment>
<organism evidence="1 2">
    <name type="scientific">Parachaetomium inaequale</name>
    <dbReference type="NCBI Taxonomy" id="2588326"/>
    <lineage>
        <taxon>Eukaryota</taxon>
        <taxon>Fungi</taxon>
        <taxon>Dikarya</taxon>
        <taxon>Ascomycota</taxon>
        <taxon>Pezizomycotina</taxon>
        <taxon>Sordariomycetes</taxon>
        <taxon>Sordariomycetidae</taxon>
        <taxon>Sordariales</taxon>
        <taxon>Chaetomiaceae</taxon>
        <taxon>Parachaetomium</taxon>
    </lineage>
</organism>
<dbReference type="EMBL" id="MU854366">
    <property type="protein sequence ID" value="KAK4040931.1"/>
    <property type="molecule type" value="Genomic_DNA"/>
</dbReference>
<evidence type="ECO:0000313" key="2">
    <source>
        <dbReference type="Proteomes" id="UP001303115"/>
    </source>
</evidence>
<reference evidence="2" key="1">
    <citation type="journal article" date="2023" name="Mol. Phylogenet. Evol.">
        <title>Genome-scale phylogeny and comparative genomics of the fungal order Sordariales.</title>
        <authorList>
            <person name="Hensen N."/>
            <person name="Bonometti L."/>
            <person name="Westerberg I."/>
            <person name="Brannstrom I.O."/>
            <person name="Guillou S."/>
            <person name="Cros-Aarteil S."/>
            <person name="Calhoun S."/>
            <person name="Haridas S."/>
            <person name="Kuo A."/>
            <person name="Mondo S."/>
            <person name="Pangilinan J."/>
            <person name="Riley R."/>
            <person name="LaButti K."/>
            <person name="Andreopoulos B."/>
            <person name="Lipzen A."/>
            <person name="Chen C."/>
            <person name="Yan M."/>
            <person name="Daum C."/>
            <person name="Ng V."/>
            <person name="Clum A."/>
            <person name="Steindorff A."/>
            <person name="Ohm R.A."/>
            <person name="Martin F."/>
            <person name="Silar P."/>
            <person name="Natvig D.O."/>
            <person name="Lalanne C."/>
            <person name="Gautier V."/>
            <person name="Ament-Velasquez S.L."/>
            <person name="Kruys A."/>
            <person name="Hutchinson M.I."/>
            <person name="Powell A.J."/>
            <person name="Barry K."/>
            <person name="Miller A.N."/>
            <person name="Grigoriev I.V."/>
            <person name="Debuchy R."/>
            <person name="Gladieux P."/>
            <person name="Hiltunen Thoren M."/>
            <person name="Johannesson H."/>
        </authorList>
    </citation>
    <scope>NUCLEOTIDE SEQUENCE [LARGE SCALE GENOMIC DNA]</scope>
    <source>
        <strain evidence="2">CBS 284.82</strain>
    </source>
</reference>
<accession>A0AAN6PHF1</accession>
<name>A0AAN6PHF1_9PEZI</name>
<protein>
    <submittedName>
        <fullName evidence="1">Uncharacterized protein</fullName>
    </submittedName>
</protein>
<gene>
    <name evidence="1" type="ORF">C8A01DRAFT_34989</name>
</gene>
<sequence>MNDDACLEKVLAYPDMLSRLSAARKLRTERTKFDDVPLPGLSDWLPSLVIPGDGDAGGLLLKTFNDGYALGEVVVAMSFHLSTQVHKEVLEFVLDQVSTQSFDVSKIWIPGFITASVDWMKKRPRHVNRAHLEAVCDRFVEQDGFCNTHFNGVMDEHGRIGKMDLNPVDLVRFMSVLDDACPGSLARQIQQMGLSLSTVTTEMLQWFWIEWIEWGLGEELETEPGIAEFSTAILYTYACKSLGPPPPQHPDDLAWPVAIEEHMTDFWEFLADPVRPEGSFCWDPSQREAMKLVECLPRLEMSVDSETKPYTTVIRKRSRADPEHHTAWAKRKEDVREDALARFGEMYLRNMTGAF</sequence>